<sequence>MKKLFNGFMIVVFLVIATALLFNFNGNAFSFETSELNKEQVIDAEKIKKIEVESSSTDVLIKPTNSDEILVKLSGEVSNKLKSSFVLEVDEDNDSVRIKVERKERSFFQSFISISKVKLEVYVPQNQYEEIVMETSSGDVQYKEVEVKQLNIQTSSGDIDVEEMSEVEALSLQASSGDISLSGIATQKLEVTTSSGDIFSNGDLSYENATIEANSGDIELENVEGDLSVKTSSGDIELRDNELKENVKLETSSGDVNVFFRTQPDSLKLHFKASSGDGSVSLDGLQYTEKSEHNIVGGLGEEEYQIDVKTSSGDFTLN</sequence>
<keyword evidence="3" id="KW-1185">Reference proteome</keyword>
<dbReference type="Pfam" id="PF13349">
    <property type="entry name" value="DUF4097"/>
    <property type="match status" value="1"/>
</dbReference>
<reference evidence="3" key="1">
    <citation type="journal article" date="2019" name="Int. J. Syst. Evol. Microbiol.">
        <title>The Global Catalogue of Microorganisms (GCM) 10K type strain sequencing project: providing services to taxonomists for standard genome sequencing and annotation.</title>
        <authorList>
            <consortium name="The Broad Institute Genomics Platform"/>
            <consortium name="The Broad Institute Genome Sequencing Center for Infectious Disease"/>
            <person name="Wu L."/>
            <person name="Ma J."/>
        </authorList>
    </citation>
    <scope>NUCLEOTIDE SEQUENCE [LARGE SCALE GENOMIC DNA]</scope>
    <source>
        <strain evidence="3">JCM 9731</strain>
    </source>
</reference>
<dbReference type="Proteomes" id="UP001500782">
    <property type="component" value="Unassembled WGS sequence"/>
</dbReference>
<comment type="caution">
    <text evidence="2">The sequence shown here is derived from an EMBL/GenBank/DDBJ whole genome shotgun (WGS) entry which is preliminary data.</text>
</comment>
<name>A0ABP3FRD2_9BACI</name>
<evidence type="ECO:0000259" key="1">
    <source>
        <dbReference type="Pfam" id="PF13349"/>
    </source>
</evidence>
<accession>A0ABP3FRD2</accession>
<feature type="domain" description="DUF4097" evidence="1">
    <location>
        <begin position="147"/>
        <end position="317"/>
    </location>
</feature>
<dbReference type="RefSeq" id="WP_343796968.1">
    <property type="nucleotide sequence ID" value="NZ_BAAADJ010000010.1"/>
</dbReference>
<dbReference type="EMBL" id="BAAADJ010000010">
    <property type="protein sequence ID" value="GAA0321748.1"/>
    <property type="molecule type" value="Genomic_DNA"/>
</dbReference>
<protein>
    <submittedName>
        <fullName evidence="2">DUF4097 domain-containing protein</fullName>
    </submittedName>
</protein>
<organism evidence="2 3">
    <name type="scientific">Bacillus carboniphilus</name>
    <dbReference type="NCBI Taxonomy" id="86663"/>
    <lineage>
        <taxon>Bacteria</taxon>
        <taxon>Bacillati</taxon>
        <taxon>Bacillota</taxon>
        <taxon>Bacilli</taxon>
        <taxon>Bacillales</taxon>
        <taxon>Bacillaceae</taxon>
        <taxon>Bacillus</taxon>
    </lineage>
</organism>
<gene>
    <name evidence="2" type="ORF">GCM10008967_10310</name>
</gene>
<dbReference type="PANTHER" id="PTHR34094">
    <property type="match status" value="1"/>
</dbReference>
<dbReference type="PANTHER" id="PTHR34094:SF1">
    <property type="entry name" value="PROTEIN FAM185A"/>
    <property type="match status" value="1"/>
</dbReference>
<proteinExistence type="predicted"/>
<dbReference type="InterPro" id="IPR025164">
    <property type="entry name" value="Toastrack_DUF4097"/>
</dbReference>
<dbReference type="Gene3D" id="2.160.20.120">
    <property type="match status" value="1"/>
</dbReference>
<evidence type="ECO:0000313" key="2">
    <source>
        <dbReference type="EMBL" id="GAA0321748.1"/>
    </source>
</evidence>
<evidence type="ECO:0000313" key="3">
    <source>
        <dbReference type="Proteomes" id="UP001500782"/>
    </source>
</evidence>